<dbReference type="STRING" id="349161.Dred_2666"/>
<comment type="subcellular location">
    <subcellularLocation>
        <location evidence="1">Membrane</location>
        <topology evidence="1">Lipid-anchor</topology>
    </subcellularLocation>
</comment>
<evidence type="ECO:0000256" key="4">
    <source>
        <dbReference type="ARBA" id="ARBA00022729"/>
    </source>
</evidence>
<protein>
    <submittedName>
        <fullName evidence="11">Spore germination B3 GerAC family protein</fullName>
    </submittedName>
</protein>
<keyword evidence="4 8" id="KW-0732">Signal</keyword>
<dbReference type="EMBL" id="CP000612">
    <property type="protein sequence ID" value="ABO51172.1"/>
    <property type="molecule type" value="Genomic_DNA"/>
</dbReference>
<dbReference type="NCBIfam" id="TIGR02887">
    <property type="entry name" value="spore_ger_x_C"/>
    <property type="match status" value="1"/>
</dbReference>
<dbReference type="PROSITE" id="PS51257">
    <property type="entry name" value="PROKAR_LIPOPROTEIN"/>
    <property type="match status" value="1"/>
</dbReference>
<dbReference type="RefSeq" id="WP_011878969.1">
    <property type="nucleotide sequence ID" value="NC_009253.1"/>
</dbReference>
<dbReference type="InterPro" id="IPR057336">
    <property type="entry name" value="GerAC_N"/>
</dbReference>
<dbReference type="GO" id="GO:0016020">
    <property type="term" value="C:membrane"/>
    <property type="evidence" value="ECO:0007669"/>
    <property type="project" value="UniProtKB-SubCell"/>
</dbReference>
<dbReference type="Pfam" id="PF25198">
    <property type="entry name" value="Spore_GerAC_N"/>
    <property type="match status" value="1"/>
</dbReference>
<dbReference type="InterPro" id="IPR038501">
    <property type="entry name" value="Spore_GerAC_C_sf"/>
</dbReference>
<dbReference type="eggNOG" id="ENOG502ZYKQ">
    <property type="taxonomic scope" value="Bacteria"/>
</dbReference>
<evidence type="ECO:0000259" key="10">
    <source>
        <dbReference type="Pfam" id="PF25198"/>
    </source>
</evidence>
<evidence type="ECO:0000256" key="3">
    <source>
        <dbReference type="ARBA" id="ARBA00022544"/>
    </source>
</evidence>
<keyword evidence="7" id="KW-0449">Lipoprotein</keyword>
<evidence type="ECO:0000256" key="7">
    <source>
        <dbReference type="ARBA" id="ARBA00023288"/>
    </source>
</evidence>
<feature type="domain" description="Spore germination protein N-terminal" evidence="10">
    <location>
        <begin position="26"/>
        <end position="195"/>
    </location>
</feature>
<evidence type="ECO:0000313" key="12">
    <source>
        <dbReference type="Proteomes" id="UP000001556"/>
    </source>
</evidence>
<keyword evidence="5" id="KW-0472">Membrane</keyword>
<reference evidence="11 12" key="1">
    <citation type="submission" date="2007-03" db="EMBL/GenBank/DDBJ databases">
        <title>Complete sequence of Desulfotomaculum reducens MI-1.</title>
        <authorList>
            <consortium name="US DOE Joint Genome Institute"/>
            <person name="Copeland A."/>
            <person name="Lucas S."/>
            <person name="Lapidus A."/>
            <person name="Barry K."/>
            <person name="Detter J.C."/>
            <person name="Glavina del Rio T."/>
            <person name="Hammon N."/>
            <person name="Israni S."/>
            <person name="Dalin E."/>
            <person name="Tice H."/>
            <person name="Pitluck S."/>
            <person name="Sims D."/>
            <person name="Brettin T."/>
            <person name="Bruce D."/>
            <person name="Han C."/>
            <person name="Tapia R."/>
            <person name="Schmutz J."/>
            <person name="Larimer F."/>
            <person name="Land M."/>
            <person name="Hauser L."/>
            <person name="Kyrpides N."/>
            <person name="Kim E."/>
            <person name="Tebo B.M."/>
            <person name="Richardson P."/>
        </authorList>
    </citation>
    <scope>NUCLEOTIDE SEQUENCE [LARGE SCALE GENOMIC DNA]</scope>
    <source>
        <strain evidence="11 12">MI-1</strain>
    </source>
</reference>
<keyword evidence="6" id="KW-0564">Palmitate</keyword>
<dbReference type="AlphaFoldDB" id="A4J7W9"/>
<evidence type="ECO:0000259" key="9">
    <source>
        <dbReference type="Pfam" id="PF05504"/>
    </source>
</evidence>
<dbReference type="PANTHER" id="PTHR35789:SF1">
    <property type="entry name" value="SPORE GERMINATION PROTEIN B3"/>
    <property type="match status" value="1"/>
</dbReference>
<dbReference type="GO" id="GO:0009847">
    <property type="term" value="P:spore germination"/>
    <property type="evidence" value="ECO:0007669"/>
    <property type="project" value="InterPro"/>
</dbReference>
<evidence type="ECO:0000256" key="1">
    <source>
        <dbReference type="ARBA" id="ARBA00004635"/>
    </source>
</evidence>
<evidence type="ECO:0000256" key="8">
    <source>
        <dbReference type="SAM" id="SignalP"/>
    </source>
</evidence>
<evidence type="ECO:0000256" key="2">
    <source>
        <dbReference type="ARBA" id="ARBA00007886"/>
    </source>
</evidence>
<gene>
    <name evidence="11" type="ordered locus">Dred_2666</name>
</gene>
<feature type="domain" description="Spore germination GerAC-like C-terminal" evidence="9">
    <location>
        <begin position="204"/>
        <end position="370"/>
    </location>
</feature>
<sequence>MVKKIKPKAVLLLLLLITVLTTGCWDAADVKDIVIPFIAGFDYEKIKGQGKFYLYINNPVVGEAREKSDVLVAEGETVGDTRVDRGNKSARSISVGDLKGFLFGKELASRGLEETFDILYRNPRISKTPNLAVVDGMAKDIFYLKPKNFQTVGENVLDMFKNSSKNNFIPDETIHNFRINALTPGFNPVLPVLSIHGQDKIKISGAALFKKYKMVAMINAEDMRVLTWLRGEEKKGDILFELTDKQGGVKKIAFEGGNKRSVKAKLENGQPVFEVEIKLKGMVAEALGDFRFAGEEKNVELAEKALEEQVKRQCESFIEDLQYKYRVDAILLGKYARIYWPELVEKQDWDEVFCNSEIRVKVKVVIQGSGEVA</sequence>
<dbReference type="InterPro" id="IPR008844">
    <property type="entry name" value="Spore_GerAC-like"/>
</dbReference>
<dbReference type="Proteomes" id="UP000001556">
    <property type="component" value="Chromosome"/>
</dbReference>
<dbReference type="HOGENOM" id="CLU_051140_0_0_9"/>
<evidence type="ECO:0000256" key="5">
    <source>
        <dbReference type="ARBA" id="ARBA00023136"/>
    </source>
</evidence>
<dbReference type="InterPro" id="IPR046953">
    <property type="entry name" value="Spore_GerAC-like_C"/>
</dbReference>
<name>A4J7W9_DESRM</name>
<proteinExistence type="inferred from homology"/>
<feature type="signal peptide" evidence="8">
    <location>
        <begin position="1"/>
        <end position="27"/>
    </location>
</feature>
<organism evidence="11 12">
    <name type="scientific">Desulforamulus reducens (strain ATCC BAA-1160 / DSM 100696 / MI-1)</name>
    <name type="common">Desulfotomaculum reducens</name>
    <dbReference type="NCBI Taxonomy" id="349161"/>
    <lineage>
        <taxon>Bacteria</taxon>
        <taxon>Bacillati</taxon>
        <taxon>Bacillota</taxon>
        <taxon>Clostridia</taxon>
        <taxon>Eubacteriales</taxon>
        <taxon>Peptococcaceae</taxon>
        <taxon>Desulforamulus</taxon>
    </lineage>
</organism>
<accession>A4J7W9</accession>
<keyword evidence="3" id="KW-0309">Germination</keyword>
<dbReference type="Pfam" id="PF05504">
    <property type="entry name" value="Spore_GerAC"/>
    <property type="match status" value="1"/>
</dbReference>
<keyword evidence="12" id="KW-1185">Reference proteome</keyword>
<evidence type="ECO:0000313" key="11">
    <source>
        <dbReference type="EMBL" id="ABO51172.1"/>
    </source>
</evidence>
<evidence type="ECO:0000256" key="6">
    <source>
        <dbReference type="ARBA" id="ARBA00023139"/>
    </source>
</evidence>
<dbReference type="PANTHER" id="PTHR35789">
    <property type="entry name" value="SPORE GERMINATION PROTEIN B3"/>
    <property type="match status" value="1"/>
</dbReference>
<dbReference type="KEGG" id="drm:Dred_2666"/>
<comment type="similarity">
    <text evidence="2">Belongs to the GerABKC lipoprotein family.</text>
</comment>
<feature type="chain" id="PRO_5002669969" evidence="8">
    <location>
        <begin position="28"/>
        <end position="373"/>
    </location>
</feature>
<dbReference type="Gene3D" id="3.30.300.210">
    <property type="entry name" value="Nutrient germinant receptor protein C, domain 3"/>
    <property type="match status" value="1"/>
</dbReference>